<feature type="transmembrane region" description="Helical" evidence="1">
    <location>
        <begin position="99"/>
        <end position="117"/>
    </location>
</feature>
<dbReference type="OrthoDB" id="5392263at2759"/>
<evidence type="ECO:0000313" key="2">
    <source>
        <dbReference type="EMBL" id="PMD52038.1"/>
    </source>
</evidence>
<keyword evidence="1" id="KW-0472">Membrane</keyword>
<evidence type="ECO:0000313" key="3">
    <source>
        <dbReference type="Proteomes" id="UP000235371"/>
    </source>
</evidence>
<feature type="transmembrane region" description="Helical" evidence="1">
    <location>
        <begin position="375"/>
        <end position="398"/>
    </location>
</feature>
<keyword evidence="1" id="KW-0812">Transmembrane</keyword>
<gene>
    <name evidence="2" type="ORF">K444DRAFT_507543</name>
</gene>
<feature type="transmembrane region" description="Helical" evidence="1">
    <location>
        <begin position="168"/>
        <end position="190"/>
    </location>
</feature>
<dbReference type="AlphaFoldDB" id="A0A2J6SMP4"/>
<feature type="transmembrane region" description="Helical" evidence="1">
    <location>
        <begin position="442"/>
        <end position="463"/>
    </location>
</feature>
<keyword evidence="1" id="KW-1133">Transmembrane helix</keyword>
<dbReference type="InParanoid" id="A0A2J6SMP4"/>
<name>A0A2J6SMP4_9HELO</name>
<dbReference type="RefSeq" id="XP_024728942.1">
    <property type="nucleotide sequence ID" value="XM_024873403.1"/>
</dbReference>
<accession>A0A2J6SMP4</accession>
<feature type="non-terminal residue" evidence="2">
    <location>
        <position position="492"/>
    </location>
</feature>
<dbReference type="Proteomes" id="UP000235371">
    <property type="component" value="Unassembled WGS sequence"/>
</dbReference>
<reference evidence="2 3" key="1">
    <citation type="submission" date="2016-04" db="EMBL/GenBank/DDBJ databases">
        <title>A degradative enzymes factory behind the ericoid mycorrhizal symbiosis.</title>
        <authorList>
            <consortium name="DOE Joint Genome Institute"/>
            <person name="Martino E."/>
            <person name="Morin E."/>
            <person name="Grelet G."/>
            <person name="Kuo A."/>
            <person name="Kohler A."/>
            <person name="Daghino S."/>
            <person name="Barry K."/>
            <person name="Choi C."/>
            <person name="Cichocki N."/>
            <person name="Clum A."/>
            <person name="Copeland A."/>
            <person name="Hainaut M."/>
            <person name="Haridas S."/>
            <person name="Labutti K."/>
            <person name="Lindquist E."/>
            <person name="Lipzen A."/>
            <person name="Khouja H.-R."/>
            <person name="Murat C."/>
            <person name="Ohm R."/>
            <person name="Olson A."/>
            <person name="Spatafora J."/>
            <person name="Veneault-Fourrey C."/>
            <person name="Henrissat B."/>
            <person name="Grigoriev I."/>
            <person name="Martin F."/>
            <person name="Perotto S."/>
        </authorList>
    </citation>
    <scope>NUCLEOTIDE SEQUENCE [LARGE SCALE GENOMIC DNA]</scope>
    <source>
        <strain evidence="2 3">E</strain>
    </source>
</reference>
<keyword evidence="3" id="KW-1185">Reference proteome</keyword>
<evidence type="ECO:0000256" key="1">
    <source>
        <dbReference type="SAM" id="Phobius"/>
    </source>
</evidence>
<proteinExistence type="predicted"/>
<organism evidence="2 3">
    <name type="scientific">Hyaloscypha bicolor E</name>
    <dbReference type="NCBI Taxonomy" id="1095630"/>
    <lineage>
        <taxon>Eukaryota</taxon>
        <taxon>Fungi</taxon>
        <taxon>Dikarya</taxon>
        <taxon>Ascomycota</taxon>
        <taxon>Pezizomycotina</taxon>
        <taxon>Leotiomycetes</taxon>
        <taxon>Helotiales</taxon>
        <taxon>Hyaloscyphaceae</taxon>
        <taxon>Hyaloscypha</taxon>
        <taxon>Hyaloscypha bicolor</taxon>
    </lineage>
</organism>
<feature type="non-terminal residue" evidence="2">
    <location>
        <position position="1"/>
    </location>
</feature>
<sequence length="492" mass="55535">LPASNREPSGGGQNFTHCCLLAVNASLEVLNGSVVEKVPYYLNASVDDLLAATKAGQFPCGAVWDGNSVGAPIVEVPYAWVEETCPGWQLSTSGIESQWLSPFVGFLLPAVIFCLTIPRRRKLTVWHQLFVPDLSRAISWLLAPLAMVLAGMCAICDTISWLAMCFAFASPMLLSGFYEAYLDYIIINFLQEKTENFRLTLDMRARLLFVVLCGNLDLEVKIRESDRQFMEWNTLHQNGNEHWPNFTTTTEQNPSSPWTHPAWLWLRGRSKRDWVEKVWKTYKLRPPAGQKGEFVLDEDMDALRRSLTFTVYAISQISQIVLWMWAFAGPPQQGKLLSFLRKGGVLDRNGFFTPTDTRTLWSRETYFSLKSVWAILWYGLASTLGIGGVFTSIGGTMMQLIGVYRSGKCLINAEWWTKPNGGVGVIISSNYALEIEDAKKHWASCGITATMFLGVVAFCGWWYQRRVRDLFRELVNDLGNPRTDREDVKATV</sequence>
<protein>
    <submittedName>
        <fullName evidence="2">Uncharacterized protein</fullName>
    </submittedName>
</protein>
<dbReference type="GeneID" id="36581483"/>
<feature type="transmembrane region" description="Helical" evidence="1">
    <location>
        <begin position="309"/>
        <end position="328"/>
    </location>
</feature>
<feature type="transmembrane region" description="Helical" evidence="1">
    <location>
        <begin position="138"/>
        <end position="162"/>
    </location>
</feature>
<dbReference type="EMBL" id="KZ613912">
    <property type="protein sequence ID" value="PMD52038.1"/>
    <property type="molecule type" value="Genomic_DNA"/>
</dbReference>